<feature type="transmembrane region" description="Helical" evidence="1">
    <location>
        <begin position="106"/>
        <end position="127"/>
    </location>
</feature>
<name>A0AAU7XAS0_9HYPH</name>
<evidence type="ECO:0000256" key="1">
    <source>
        <dbReference type="PROSITE-ProRule" id="PRU00244"/>
    </source>
</evidence>
<accession>A0AAU7XAS0</accession>
<dbReference type="KEGG" id="mflg:ABS361_21390"/>
<evidence type="ECO:0000259" key="3">
    <source>
        <dbReference type="PROSITE" id="PS50924"/>
    </source>
</evidence>
<dbReference type="GO" id="GO:0016020">
    <property type="term" value="C:membrane"/>
    <property type="evidence" value="ECO:0007669"/>
    <property type="project" value="UniProtKB-UniRule"/>
</dbReference>
<dbReference type="PANTHER" id="PTHR35152">
    <property type="entry name" value="DOMAIN SIGNALLING PROTEIN, PUTATIVE (AFU_ORTHOLOGUE AFUA_5G11310)-RELATED"/>
    <property type="match status" value="1"/>
</dbReference>
<feature type="domain" description="MHYT" evidence="3">
    <location>
        <begin position="5"/>
        <end position="193"/>
    </location>
</feature>
<keyword evidence="1" id="KW-0812">Transmembrane</keyword>
<keyword evidence="1" id="KW-1133">Transmembrane helix</keyword>
<reference evidence="4" key="1">
    <citation type="submission" date="2024-06" db="EMBL/GenBank/DDBJ databases">
        <title>Methylostella associata gen. nov., sp. nov., a novel Ancalomicrobiaceae-affiliated facultatively methylotrophic bacteria that feed on methanotrophs of the genus Methylococcus.</title>
        <authorList>
            <person name="Saltykova V."/>
            <person name="Danilova O.V."/>
            <person name="Oshkin I.Y."/>
            <person name="Belova S.E."/>
            <person name="Pimenov N.V."/>
            <person name="Dedysh S.N."/>
        </authorList>
    </citation>
    <scope>NUCLEOTIDE SEQUENCE</scope>
    <source>
        <strain evidence="4">S20</strain>
    </source>
</reference>
<evidence type="ECO:0000313" key="4">
    <source>
        <dbReference type="EMBL" id="XBY44527.1"/>
    </source>
</evidence>
<dbReference type="PANTHER" id="PTHR35152:SF1">
    <property type="entry name" value="DOMAIN SIGNALLING PROTEIN, PUTATIVE (AFU_ORTHOLOGUE AFUA_5G11310)-RELATED"/>
    <property type="match status" value="1"/>
</dbReference>
<dbReference type="EMBL" id="CP158568">
    <property type="protein sequence ID" value="XBY44527.1"/>
    <property type="molecule type" value="Genomic_DNA"/>
</dbReference>
<feature type="transmembrane region" description="Helical" evidence="1">
    <location>
        <begin position="73"/>
        <end position="94"/>
    </location>
</feature>
<dbReference type="Pfam" id="PF03707">
    <property type="entry name" value="MHYT"/>
    <property type="match status" value="3"/>
</dbReference>
<feature type="transmembrane region" description="Helical" evidence="1">
    <location>
        <begin position="6"/>
        <end position="25"/>
    </location>
</feature>
<keyword evidence="1" id="KW-0472">Membrane</keyword>
<feature type="transmembrane region" description="Helical" evidence="1">
    <location>
        <begin position="210"/>
        <end position="231"/>
    </location>
</feature>
<feature type="transmembrane region" description="Helical" evidence="1">
    <location>
        <begin position="46"/>
        <end position="67"/>
    </location>
</feature>
<sequence>MTVAHQPWLVALSLLMAFQGSYVGLHLARQIGEATGLRHRRLIASSALSLALAIWTMHFIGMLAVDLPVAADFLVLPTLLSFLICVLVVGVAVFIVSPEWVSGRRLVAAALFMGGGIVVMHHLGMLALQKGFHLGHDPFATGVSALIGVAASGMALWLGFGDRAPRSLPGSAALLALGISAMHYTAMSGTSLHPHAVEAVGTQPALSPGLLAVVVSVVAFFVSGLFLLTLVPIRPAPEVAVLSRAAPGGLEAAPPRRETRARRARSPRVPSPRPRPRPVHRLLRPIRRFCRSSAKVSSAVSTSCVSWPCRRKRITRSCSTVKRPGFAL</sequence>
<feature type="region of interest" description="Disordered" evidence="2">
    <location>
        <begin position="250"/>
        <end position="279"/>
    </location>
</feature>
<feature type="transmembrane region" description="Helical" evidence="1">
    <location>
        <begin position="139"/>
        <end position="160"/>
    </location>
</feature>
<gene>
    <name evidence="4" type="ORF">ABS361_21390</name>
</gene>
<dbReference type="AlphaFoldDB" id="A0AAU7XAS0"/>
<proteinExistence type="predicted"/>
<feature type="transmembrane region" description="Helical" evidence="1">
    <location>
        <begin position="172"/>
        <end position="190"/>
    </location>
</feature>
<organism evidence="4">
    <name type="scientific">Methyloraptor flagellatus</name>
    <dbReference type="NCBI Taxonomy" id="3162530"/>
    <lineage>
        <taxon>Bacteria</taxon>
        <taxon>Pseudomonadati</taxon>
        <taxon>Pseudomonadota</taxon>
        <taxon>Alphaproteobacteria</taxon>
        <taxon>Hyphomicrobiales</taxon>
        <taxon>Ancalomicrobiaceae</taxon>
        <taxon>Methyloraptor</taxon>
    </lineage>
</organism>
<evidence type="ECO:0000256" key="2">
    <source>
        <dbReference type="SAM" id="MobiDB-lite"/>
    </source>
</evidence>
<protein>
    <submittedName>
        <fullName evidence="4">MHYT domain-containing protein</fullName>
    </submittedName>
</protein>
<dbReference type="InterPro" id="IPR005330">
    <property type="entry name" value="MHYT_dom"/>
</dbReference>
<dbReference type="RefSeq" id="WP_407049620.1">
    <property type="nucleotide sequence ID" value="NZ_CP158568.1"/>
</dbReference>
<dbReference type="PROSITE" id="PS50924">
    <property type="entry name" value="MHYT"/>
    <property type="match status" value="1"/>
</dbReference>